<gene>
    <name evidence="1" type="ORF">DM02DRAFT_663680</name>
</gene>
<accession>A0A2V1D3B2</accession>
<dbReference type="STRING" id="97972.A0A2V1D3B2"/>
<keyword evidence="2" id="KW-1185">Reference proteome</keyword>
<evidence type="ECO:0000313" key="1">
    <source>
        <dbReference type="EMBL" id="PVH91714.1"/>
    </source>
</evidence>
<dbReference type="Proteomes" id="UP000244855">
    <property type="component" value="Unassembled WGS sequence"/>
</dbReference>
<evidence type="ECO:0008006" key="3">
    <source>
        <dbReference type="Google" id="ProtNLM"/>
    </source>
</evidence>
<name>A0A2V1D3B2_9PLEO</name>
<dbReference type="EMBL" id="KZ805794">
    <property type="protein sequence ID" value="PVH91714.1"/>
    <property type="molecule type" value="Genomic_DNA"/>
</dbReference>
<protein>
    <recommendedName>
        <fullName evidence="3">NAD-dependent epimerase/dehydratase domain-containing protein</fullName>
    </recommendedName>
</protein>
<dbReference type="AlphaFoldDB" id="A0A2V1D3B2"/>
<proteinExistence type="predicted"/>
<dbReference type="OrthoDB" id="2735536at2759"/>
<evidence type="ECO:0000313" key="2">
    <source>
        <dbReference type="Proteomes" id="UP000244855"/>
    </source>
</evidence>
<organism evidence="1 2">
    <name type="scientific">Periconia macrospinosa</name>
    <dbReference type="NCBI Taxonomy" id="97972"/>
    <lineage>
        <taxon>Eukaryota</taxon>
        <taxon>Fungi</taxon>
        <taxon>Dikarya</taxon>
        <taxon>Ascomycota</taxon>
        <taxon>Pezizomycotina</taxon>
        <taxon>Dothideomycetes</taxon>
        <taxon>Pleosporomycetidae</taxon>
        <taxon>Pleosporales</taxon>
        <taxon>Massarineae</taxon>
        <taxon>Periconiaceae</taxon>
        <taxon>Periconia</taxon>
    </lineage>
</organism>
<reference evidence="1 2" key="1">
    <citation type="journal article" date="2018" name="Sci. Rep.">
        <title>Comparative genomics provides insights into the lifestyle and reveals functional heterogeneity of dark septate endophytic fungi.</title>
        <authorList>
            <person name="Knapp D.G."/>
            <person name="Nemeth J.B."/>
            <person name="Barry K."/>
            <person name="Hainaut M."/>
            <person name="Henrissat B."/>
            <person name="Johnson J."/>
            <person name="Kuo A."/>
            <person name="Lim J.H.P."/>
            <person name="Lipzen A."/>
            <person name="Nolan M."/>
            <person name="Ohm R.A."/>
            <person name="Tamas L."/>
            <person name="Grigoriev I.V."/>
            <person name="Spatafora J.W."/>
            <person name="Nagy L.G."/>
            <person name="Kovacs G.M."/>
        </authorList>
    </citation>
    <scope>NUCLEOTIDE SEQUENCE [LARGE SCALE GENOMIC DNA]</scope>
    <source>
        <strain evidence="1 2">DSE2036</strain>
    </source>
</reference>
<sequence length="118" mass="12914">MTRTLVTHEQTLESKIHGYQASKTFAERIAWDFIESQNETGSTLLLVTICPPMVLGPVHPTTSITAAHPNESSAQLLNATNTPANESAPIRRPVFADVRDGGKVHVRRFGSRKGAFQC</sequence>
<dbReference type="Gene3D" id="3.40.50.720">
    <property type="entry name" value="NAD(P)-binding Rossmann-like Domain"/>
    <property type="match status" value="1"/>
</dbReference>